<organism evidence="8 9">
    <name type="scientific">Phycomyces blakesleeanus (strain ATCC 8743b / DSM 1359 / FGSC 10004 / NBRC 33097 / NRRL 1555)</name>
    <dbReference type="NCBI Taxonomy" id="763407"/>
    <lineage>
        <taxon>Eukaryota</taxon>
        <taxon>Fungi</taxon>
        <taxon>Fungi incertae sedis</taxon>
        <taxon>Mucoromycota</taxon>
        <taxon>Mucoromycotina</taxon>
        <taxon>Mucoromycetes</taxon>
        <taxon>Mucorales</taxon>
        <taxon>Phycomycetaceae</taxon>
        <taxon>Phycomyces</taxon>
    </lineage>
</organism>
<dbReference type="GO" id="GO:0016925">
    <property type="term" value="P:protein sumoylation"/>
    <property type="evidence" value="ECO:0007669"/>
    <property type="project" value="TreeGrafter"/>
</dbReference>
<dbReference type="GO" id="GO:0005737">
    <property type="term" value="C:cytoplasm"/>
    <property type="evidence" value="ECO:0007669"/>
    <property type="project" value="TreeGrafter"/>
</dbReference>
<evidence type="ECO:0000313" key="9">
    <source>
        <dbReference type="Proteomes" id="UP000077315"/>
    </source>
</evidence>
<dbReference type="Proteomes" id="UP000077315">
    <property type="component" value="Unassembled WGS sequence"/>
</dbReference>
<dbReference type="Pfam" id="PF00899">
    <property type="entry name" value="ThiF"/>
    <property type="match status" value="1"/>
</dbReference>
<dbReference type="RefSeq" id="XP_018289394.1">
    <property type="nucleotide sequence ID" value="XM_018429080.1"/>
</dbReference>
<keyword evidence="4" id="KW-0833">Ubl conjugation pathway</keyword>
<dbReference type="InterPro" id="IPR000594">
    <property type="entry name" value="ThiF_NAD_FAD-bd"/>
</dbReference>
<evidence type="ECO:0000259" key="7">
    <source>
        <dbReference type="Pfam" id="PF00899"/>
    </source>
</evidence>
<dbReference type="EMBL" id="KV440986">
    <property type="protein sequence ID" value="OAD71354.1"/>
    <property type="molecule type" value="Genomic_DNA"/>
</dbReference>
<comment type="subcellular location">
    <subcellularLocation>
        <location evidence="1">Nucleus</location>
    </subcellularLocation>
</comment>
<dbReference type="PANTHER" id="PTHR10953">
    <property type="entry name" value="UBIQUITIN-ACTIVATING ENZYME E1"/>
    <property type="match status" value="1"/>
</dbReference>
<evidence type="ECO:0000256" key="2">
    <source>
        <dbReference type="ARBA" id="ARBA00004718"/>
    </source>
</evidence>
<evidence type="ECO:0000256" key="3">
    <source>
        <dbReference type="ARBA" id="ARBA00005673"/>
    </source>
</evidence>
<dbReference type="GO" id="GO:0019948">
    <property type="term" value="F:SUMO activating enzyme activity"/>
    <property type="evidence" value="ECO:0007669"/>
    <property type="project" value="TreeGrafter"/>
</dbReference>
<accession>A0A167LYG6</accession>
<feature type="domain" description="THIF-type NAD/FAD binding fold" evidence="7">
    <location>
        <begin position="12"/>
        <end position="317"/>
    </location>
</feature>
<keyword evidence="5" id="KW-0539">Nucleus</keyword>
<keyword evidence="9" id="KW-1185">Reference proteome</keyword>
<dbReference type="GO" id="GO:0031510">
    <property type="term" value="C:SUMO activating enzyme complex"/>
    <property type="evidence" value="ECO:0007669"/>
    <property type="project" value="TreeGrafter"/>
</dbReference>
<gene>
    <name evidence="8" type="ORF">PHYBLDRAFT_126093</name>
</gene>
<evidence type="ECO:0000256" key="1">
    <source>
        <dbReference type="ARBA" id="ARBA00004123"/>
    </source>
</evidence>
<dbReference type="InterPro" id="IPR035985">
    <property type="entry name" value="Ubiquitin-activating_enz"/>
</dbReference>
<protein>
    <recommendedName>
        <fullName evidence="6">Ubiquitin-like 1-activating enzyme E1A</fullName>
    </recommendedName>
</protein>
<dbReference type="InterPro" id="IPR045886">
    <property type="entry name" value="ThiF/MoeB/HesA"/>
</dbReference>
<dbReference type="STRING" id="763407.A0A167LYG6"/>
<proteinExistence type="inferred from homology"/>
<evidence type="ECO:0000256" key="5">
    <source>
        <dbReference type="ARBA" id="ARBA00023242"/>
    </source>
</evidence>
<dbReference type="PANTHER" id="PTHR10953:SF162">
    <property type="entry name" value="SUMO-ACTIVATING ENZYME SUBUNIT 1"/>
    <property type="match status" value="1"/>
</dbReference>
<evidence type="ECO:0000256" key="6">
    <source>
        <dbReference type="ARBA" id="ARBA00044354"/>
    </source>
</evidence>
<name>A0A167LYG6_PHYB8</name>
<sequence length="326" mass="36872">MAGITQDEATIYDRQIRLWGLDAQQRIQKANVLIAGMRALSNEVCKNLALAGIGSITLLDHRRVVEEDLGAQFLLREDSIGKNSAEEAAPRIKILNPRVNVIVDQEDINTKNDAYFETFDIVCLIGAEYDLMNRINCVRREVNKPFYAADAFGWIGYIFCDLKEHTYALEKRTWPPGVKQTEDPVIVRTTETENYTSLASSLSKNWSNTPSRVLKKRVSPITFMIQILLEFQSKVKRSPFKSELPRLIEQKADLLREIGVDDPNLLSDMYLGDIATLIHTEMASVAAIVGGFLSQEILKVLSAKDQPLQNWFYYDGRDGSGRVQQI</sequence>
<dbReference type="Gene3D" id="3.40.50.720">
    <property type="entry name" value="NAD(P)-binding Rossmann-like Domain"/>
    <property type="match status" value="1"/>
</dbReference>
<dbReference type="InterPro" id="IPR000011">
    <property type="entry name" value="UBQ/SUMO-activ_enz_E1-like"/>
</dbReference>
<dbReference type="FunCoup" id="A0A167LYG6">
    <property type="interactions" value="960"/>
</dbReference>
<reference evidence="9" key="1">
    <citation type="submission" date="2015-06" db="EMBL/GenBank/DDBJ databases">
        <title>Expansion of signal transduction pathways in fungi by whole-genome duplication.</title>
        <authorList>
            <consortium name="DOE Joint Genome Institute"/>
            <person name="Corrochano L.M."/>
            <person name="Kuo A."/>
            <person name="Marcet-Houben M."/>
            <person name="Polaino S."/>
            <person name="Salamov A."/>
            <person name="Villalobos J.M."/>
            <person name="Alvarez M.I."/>
            <person name="Avalos J."/>
            <person name="Benito E.P."/>
            <person name="Benoit I."/>
            <person name="Burger G."/>
            <person name="Camino L.P."/>
            <person name="Canovas D."/>
            <person name="Cerda-Olmedo E."/>
            <person name="Cheng J.-F."/>
            <person name="Dominguez A."/>
            <person name="Elias M."/>
            <person name="Eslava A.P."/>
            <person name="Glaser F."/>
            <person name="Grimwood J."/>
            <person name="Gutierrez G."/>
            <person name="Heitman J."/>
            <person name="Henrissat B."/>
            <person name="Iturriaga E.A."/>
            <person name="Lang B.F."/>
            <person name="Lavin J.L."/>
            <person name="Lee S."/>
            <person name="Li W."/>
            <person name="Lindquist E."/>
            <person name="Lopez-Garcia S."/>
            <person name="Luque E.M."/>
            <person name="Marcos A.T."/>
            <person name="Martin J."/>
            <person name="McCluskey K."/>
            <person name="Medina H.R."/>
            <person name="Miralles-Duran A."/>
            <person name="Miyazaki A."/>
            <person name="Munoz-Torres E."/>
            <person name="Oguiza J.A."/>
            <person name="Ohm R."/>
            <person name="Olmedo M."/>
            <person name="Orejas M."/>
            <person name="Ortiz-Castellanos L."/>
            <person name="Pisabarro A.G."/>
            <person name="Rodriguez-Romero J."/>
            <person name="Ruiz-Herrera J."/>
            <person name="Ruiz-Vazquez R."/>
            <person name="Sanz C."/>
            <person name="Schackwitz W."/>
            <person name="Schmutz J."/>
            <person name="Shahriari M."/>
            <person name="Shelest E."/>
            <person name="Silva-Franco F."/>
            <person name="Soanes D."/>
            <person name="Syed K."/>
            <person name="Tagua V.G."/>
            <person name="Talbot N.J."/>
            <person name="Thon M."/>
            <person name="De vries R.P."/>
            <person name="Wiebenga A."/>
            <person name="Yadav J.S."/>
            <person name="Braun E.L."/>
            <person name="Baker S."/>
            <person name="Garre V."/>
            <person name="Horwitz B."/>
            <person name="Torres-Martinez S."/>
            <person name="Idnurm A."/>
            <person name="Herrera-Estrella A."/>
            <person name="Gabaldon T."/>
            <person name="Grigoriev I.V."/>
        </authorList>
    </citation>
    <scope>NUCLEOTIDE SEQUENCE [LARGE SCALE GENOMIC DNA]</scope>
    <source>
        <strain evidence="9">NRRL 1555(-)</strain>
    </source>
</reference>
<comment type="similarity">
    <text evidence="3">Belongs to the ubiquitin-activating E1 family.</text>
</comment>
<dbReference type="VEuPathDB" id="FungiDB:PHYBLDRAFT_126093"/>
<dbReference type="InParanoid" id="A0A167LYG6"/>
<dbReference type="GeneID" id="28989986"/>
<dbReference type="SUPFAM" id="SSF69572">
    <property type="entry name" value="Activating enzymes of the ubiquitin-like proteins"/>
    <property type="match status" value="1"/>
</dbReference>
<evidence type="ECO:0000313" key="8">
    <source>
        <dbReference type="EMBL" id="OAD71354.1"/>
    </source>
</evidence>
<dbReference type="AlphaFoldDB" id="A0A167LYG6"/>
<comment type="pathway">
    <text evidence="2">Protein modification; protein sumoylation.</text>
</comment>
<dbReference type="OrthoDB" id="1708823at2759"/>
<dbReference type="PRINTS" id="PR01849">
    <property type="entry name" value="UBIQUITINACT"/>
</dbReference>
<evidence type="ECO:0000256" key="4">
    <source>
        <dbReference type="ARBA" id="ARBA00022786"/>
    </source>
</evidence>